<keyword evidence="3" id="KW-1185">Reference proteome</keyword>
<feature type="compositionally biased region" description="Low complexity" evidence="1">
    <location>
        <begin position="102"/>
        <end position="114"/>
    </location>
</feature>
<feature type="region of interest" description="Disordered" evidence="1">
    <location>
        <begin position="164"/>
        <end position="205"/>
    </location>
</feature>
<comment type="caution">
    <text evidence="2">The sequence shown here is derived from an EMBL/GenBank/DDBJ whole genome shotgun (WGS) entry which is preliminary data.</text>
</comment>
<organism evidence="2 3">
    <name type="scientific">Haematococcus lacustris</name>
    <name type="common">Green alga</name>
    <name type="synonym">Haematococcus pluvialis</name>
    <dbReference type="NCBI Taxonomy" id="44745"/>
    <lineage>
        <taxon>Eukaryota</taxon>
        <taxon>Viridiplantae</taxon>
        <taxon>Chlorophyta</taxon>
        <taxon>core chlorophytes</taxon>
        <taxon>Chlorophyceae</taxon>
        <taxon>CS clade</taxon>
        <taxon>Chlamydomonadales</taxon>
        <taxon>Haematococcaceae</taxon>
        <taxon>Haematococcus</taxon>
    </lineage>
</organism>
<feature type="non-terminal residue" evidence="2">
    <location>
        <position position="1"/>
    </location>
</feature>
<feature type="compositionally biased region" description="Basic and acidic residues" evidence="1">
    <location>
        <begin position="176"/>
        <end position="186"/>
    </location>
</feature>
<sequence>MDMKPLEKIVKDAVWFTVKDSGAGKQQQLLVVTNDSKKARKYGLPELTEANAVQSLEGSEEPVVIPVAALKAALMQEDSSSSDSSDEDDAPHTQPPVPTKLQAGAGHGAQAAVQEVTEDPEAARYAAALVAGAMAGLHAQLGEGEPQRKKLKDVVKAERRLLEHAGQALAAGPQHQELHKAGKDDSSESSESSESSGSEDEEKRG</sequence>
<dbReference type="AlphaFoldDB" id="A0A699YMY3"/>
<dbReference type="Proteomes" id="UP000485058">
    <property type="component" value="Unassembled WGS sequence"/>
</dbReference>
<protein>
    <submittedName>
        <fullName evidence="2">Uncharacterized protein</fullName>
    </submittedName>
</protein>
<name>A0A699YMY3_HAELA</name>
<reference evidence="2 3" key="1">
    <citation type="submission" date="2020-02" db="EMBL/GenBank/DDBJ databases">
        <title>Draft genome sequence of Haematococcus lacustris strain NIES-144.</title>
        <authorList>
            <person name="Morimoto D."/>
            <person name="Nakagawa S."/>
            <person name="Yoshida T."/>
            <person name="Sawayama S."/>
        </authorList>
    </citation>
    <scope>NUCLEOTIDE SEQUENCE [LARGE SCALE GENOMIC DNA]</scope>
    <source>
        <strain evidence="2 3">NIES-144</strain>
    </source>
</reference>
<feature type="region of interest" description="Disordered" evidence="1">
    <location>
        <begin position="74"/>
        <end position="118"/>
    </location>
</feature>
<evidence type="ECO:0000313" key="3">
    <source>
        <dbReference type="Proteomes" id="UP000485058"/>
    </source>
</evidence>
<evidence type="ECO:0000313" key="2">
    <source>
        <dbReference type="EMBL" id="GFH09158.1"/>
    </source>
</evidence>
<proteinExistence type="predicted"/>
<accession>A0A699YMY3</accession>
<evidence type="ECO:0000256" key="1">
    <source>
        <dbReference type="SAM" id="MobiDB-lite"/>
    </source>
</evidence>
<dbReference type="EMBL" id="BLLF01000213">
    <property type="protein sequence ID" value="GFH09158.1"/>
    <property type="molecule type" value="Genomic_DNA"/>
</dbReference>
<gene>
    <name evidence="2" type="ORF">HaLaN_04254</name>
</gene>